<proteinExistence type="predicted"/>
<dbReference type="EMBL" id="LDAU01000194">
    <property type="protein sequence ID" value="KRX00341.1"/>
    <property type="molecule type" value="Genomic_DNA"/>
</dbReference>
<dbReference type="AlphaFoldDB" id="A0A0V0QDV4"/>
<reference evidence="1 2" key="1">
    <citation type="journal article" date="2015" name="Sci. Rep.">
        <title>Genome of the facultative scuticociliatosis pathogen Pseudocohnilembus persalinus provides insight into its virulence through horizontal gene transfer.</title>
        <authorList>
            <person name="Xiong J."/>
            <person name="Wang G."/>
            <person name="Cheng J."/>
            <person name="Tian M."/>
            <person name="Pan X."/>
            <person name="Warren A."/>
            <person name="Jiang C."/>
            <person name="Yuan D."/>
            <person name="Miao W."/>
        </authorList>
    </citation>
    <scope>NUCLEOTIDE SEQUENCE [LARGE SCALE GENOMIC DNA]</scope>
    <source>
        <strain evidence="1">36N120E</strain>
    </source>
</reference>
<comment type="caution">
    <text evidence="1">The sequence shown here is derived from an EMBL/GenBank/DDBJ whole genome shotgun (WGS) entry which is preliminary data.</text>
</comment>
<keyword evidence="2" id="KW-1185">Reference proteome</keyword>
<name>A0A0V0QDV4_PSEPJ</name>
<dbReference type="Proteomes" id="UP000054937">
    <property type="component" value="Unassembled WGS sequence"/>
</dbReference>
<protein>
    <submittedName>
        <fullName evidence="1">Uncharacterized protein</fullName>
    </submittedName>
</protein>
<evidence type="ECO:0000313" key="2">
    <source>
        <dbReference type="Proteomes" id="UP000054937"/>
    </source>
</evidence>
<accession>A0A0V0QDV4</accession>
<sequence>MDIHQNYSVDNLKEKVKEMVKQYQPIVQDLKSYYEQNFEPYENLHDFIRELKQKKFYYNNFKMLYLSADVPINKEFYLISYTLLQERVLEIQLDDESIKELISLNGEQTTINDNTYQKFINYIFLNKNQVEKIEQNLRPIMEQVKSIPLLQIQQKLGQILAGKGEFQIKFKLIPKQQSQNSQDVLTTLIKDSVFSFNDSIKLYSDCKNDLKNLFGRNVISEILQGKFQSENSFKSDQAGKTKLMYTFLNWTVTVDELIQKVQKLQFQVNKHLNMPIQPQLKNEMSLQHINSNMTKFIHFLDQKFPEFVKLSKSLINIFLKNLSFILNVNMFHSSQNISFLKEKNLIFGDGWLIYNKDNRDQFGLCWNLQSQNQFQNYIYSSPLHQNKRIKAIFIDATQIETEIPKLGYNSLSYQQLCTSLEINFIMQSLLIKLERNQNLSNQYKIEDVQQIKNLLYQNYNKQ</sequence>
<organism evidence="1 2">
    <name type="scientific">Pseudocohnilembus persalinus</name>
    <name type="common">Ciliate</name>
    <dbReference type="NCBI Taxonomy" id="266149"/>
    <lineage>
        <taxon>Eukaryota</taxon>
        <taxon>Sar</taxon>
        <taxon>Alveolata</taxon>
        <taxon>Ciliophora</taxon>
        <taxon>Intramacronucleata</taxon>
        <taxon>Oligohymenophorea</taxon>
        <taxon>Scuticociliatia</taxon>
        <taxon>Philasterida</taxon>
        <taxon>Pseudocohnilembidae</taxon>
        <taxon>Pseudocohnilembus</taxon>
    </lineage>
</organism>
<evidence type="ECO:0000313" key="1">
    <source>
        <dbReference type="EMBL" id="KRX00341.1"/>
    </source>
</evidence>
<dbReference type="InParanoid" id="A0A0V0QDV4"/>
<gene>
    <name evidence="1" type="ORF">PPERSA_10840</name>
</gene>